<dbReference type="Proteomes" id="UP001501725">
    <property type="component" value="Unassembled WGS sequence"/>
</dbReference>
<protein>
    <recommendedName>
        <fullName evidence="4">Peptidase</fullName>
    </recommendedName>
</protein>
<accession>A0ABP8HCX9</accession>
<keyword evidence="1" id="KW-0732">Signal</keyword>
<dbReference type="Gene3D" id="3.40.390.10">
    <property type="entry name" value="Collagenase (Catalytic Domain)"/>
    <property type="match status" value="1"/>
</dbReference>
<dbReference type="PROSITE" id="PS51257">
    <property type="entry name" value="PROKAR_LIPOPROTEIN"/>
    <property type="match status" value="1"/>
</dbReference>
<evidence type="ECO:0008006" key="4">
    <source>
        <dbReference type="Google" id="ProtNLM"/>
    </source>
</evidence>
<dbReference type="RefSeq" id="WP_345256937.1">
    <property type="nucleotide sequence ID" value="NZ_BAABGY010000009.1"/>
</dbReference>
<feature type="chain" id="PRO_5045589457" description="Peptidase" evidence="1">
    <location>
        <begin position="21"/>
        <end position="253"/>
    </location>
</feature>
<gene>
    <name evidence="2" type="ORF">GCM10023184_33550</name>
</gene>
<dbReference type="SUPFAM" id="SSF55486">
    <property type="entry name" value="Metalloproteases ('zincins'), catalytic domain"/>
    <property type="match status" value="1"/>
</dbReference>
<feature type="signal peptide" evidence="1">
    <location>
        <begin position="1"/>
        <end position="20"/>
    </location>
</feature>
<proteinExistence type="predicted"/>
<dbReference type="EMBL" id="BAABGY010000009">
    <property type="protein sequence ID" value="GAA4337601.1"/>
    <property type="molecule type" value="Genomic_DNA"/>
</dbReference>
<organism evidence="2 3">
    <name type="scientific">Flaviaesturariibacter amylovorans</name>
    <dbReference type="NCBI Taxonomy" id="1084520"/>
    <lineage>
        <taxon>Bacteria</taxon>
        <taxon>Pseudomonadati</taxon>
        <taxon>Bacteroidota</taxon>
        <taxon>Chitinophagia</taxon>
        <taxon>Chitinophagales</taxon>
        <taxon>Chitinophagaceae</taxon>
        <taxon>Flaviaestuariibacter</taxon>
    </lineage>
</organism>
<comment type="caution">
    <text evidence="2">The sequence shown here is derived from an EMBL/GenBank/DDBJ whole genome shotgun (WGS) entry which is preliminary data.</text>
</comment>
<sequence>MKTPRTNCLCLLLLILLAQACRKPVLPEQVPVQTHDAERPVGRAARELLSDSIYTSLTLEVQYMTGYAPDSAALGNLRSFLFRHVHKPAGIRTVITEIPPAKDTLNSLEEVAAIEKQYRTRYSKEGDAVVYLLYTNGVFIEPEMLGYAYRSNSAVVFGKNLHENSNTRRRPARTDLETKVLQHELGHLMGLVNVGTPLQSEHKDAAHGKHCSNRRCLMYYLIDTEESPTFLLQKPLPRLCAACRRDLRANGGK</sequence>
<evidence type="ECO:0000313" key="3">
    <source>
        <dbReference type="Proteomes" id="UP001501725"/>
    </source>
</evidence>
<dbReference type="InterPro" id="IPR024079">
    <property type="entry name" value="MetalloPept_cat_dom_sf"/>
</dbReference>
<evidence type="ECO:0000256" key="1">
    <source>
        <dbReference type="SAM" id="SignalP"/>
    </source>
</evidence>
<reference evidence="3" key="1">
    <citation type="journal article" date="2019" name="Int. J. Syst. Evol. Microbiol.">
        <title>The Global Catalogue of Microorganisms (GCM) 10K type strain sequencing project: providing services to taxonomists for standard genome sequencing and annotation.</title>
        <authorList>
            <consortium name="The Broad Institute Genomics Platform"/>
            <consortium name="The Broad Institute Genome Sequencing Center for Infectious Disease"/>
            <person name="Wu L."/>
            <person name="Ma J."/>
        </authorList>
    </citation>
    <scope>NUCLEOTIDE SEQUENCE [LARGE SCALE GENOMIC DNA]</scope>
    <source>
        <strain evidence="3">JCM 17919</strain>
    </source>
</reference>
<keyword evidence="3" id="KW-1185">Reference proteome</keyword>
<name>A0ABP8HCX9_9BACT</name>
<evidence type="ECO:0000313" key="2">
    <source>
        <dbReference type="EMBL" id="GAA4337601.1"/>
    </source>
</evidence>